<dbReference type="InterPro" id="IPR005069">
    <property type="entry name" value="Nucl-diP-sugar_transferase"/>
</dbReference>
<dbReference type="Pfam" id="PF03407">
    <property type="entry name" value="Nucleotid_trans"/>
    <property type="match status" value="1"/>
</dbReference>
<feature type="domain" description="Nucleotide-diphospho-sugar transferase" evidence="2">
    <location>
        <begin position="90"/>
        <end position="244"/>
    </location>
</feature>
<evidence type="ECO:0000313" key="3">
    <source>
        <dbReference type="EMBL" id="CUC10126.1"/>
    </source>
</evidence>
<dbReference type="EMBL" id="CDMZ01002728">
    <property type="protein sequence ID" value="CUC10126.1"/>
    <property type="molecule type" value="Genomic_DNA"/>
</dbReference>
<keyword evidence="1" id="KW-0732">Signal</keyword>
<protein>
    <recommendedName>
        <fullName evidence="2">Nucleotide-diphospho-sugar transferase domain-containing protein</fullName>
    </recommendedName>
</protein>
<gene>
    <name evidence="3" type="ORF">Cvel_27684.t2.CR1</name>
</gene>
<dbReference type="AlphaFoldDB" id="A0A0K6S9C5"/>
<evidence type="ECO:0000256" key="1">
    <source>
        <dbReference type="SAM" id="SignalP"/>
    </source>
</evidence>
<proteinExistence type="predicted"/>
<evidence type="ECO:0000259" key="2">
    <source>
        <dbReference type="Pfam" id="PF03407"/>
    </source>
</evidence>
<reference evidence="3" key="1">
    <citation type="submission" date="2014-11" db="EMBL/GenBank/DDBJ databases">
        <title>Molecular phylogeny of cliff fern family Woodsiaceae with morphological implications.</title>
        <authorList>
            <person name="Shao Y.-Z."/>
            <person name="Wei R."/>
            <person name="Zhang X.-C."/>
        </authorList>
    </citation>
    <scope>NUCLEOTIDE SEQUENCE</scope>
</reference>
<name>A0A0K6S9C5_9ALVE</name>
<feature type="chain" id="PRO_5005508509" description="Nucleotide-diphospho-sugar transferase domain-containing protein" evidence="1">
    <location>
        <begin position="22"/>
        <end position="589"/>
    </location>
</feature>
<accession>A0A0K6S9C5</accession>
<organism evidence="3">
    <name type="scientific">Chromera velia CCMP2878</name>
    <dbReference type="NCBI Taxonomy" id="1169474"/>
    <lineage>
        <taxon>Eukaryota</taxon>
        <taxon>Sar</taxon>
        <taxon>Alveolata</taxon>
        <taxon>Colpodellida</taxon>
        <taxon>Chromeraceae</taxon>
        <taxon>Chromera</taxon>
    </lineage>
</organism>
<dbReference type="VEuPathDB" id="CryptoDB:Cvel_27684"/>
<sequence>MLVTILALFFWIVLPVGESLAQGAVSESLLQFSSQFSPDKVSGDLSALKSLSLSGDSGPVVFVSFADLKHWEAAVTFVESLEHLGVKKRDILIVCLDSACVDRCRLRGIPSVSVHASNTGKWCMEQQKTSSARCQIGVAKTAVTLDILRSGRGALVSDSDVFFYQHPIRALVPKNPKAHLYISRESYLDTDDPGKAYLNYGLFFARPAPQTISFFEAVASEFRETLEWDQRVFGRKAQENVFEQRRLEALLALPESVGGSSWEGSGMGGANANTTTWEAEGKGVGVQGGGGEVSEVVGESRGSAREGPAPTTLEAGELQVVPNVSRGSSAVTEADREAMKERLQNLLIVDILPGQQYAAFGHPEFLPKKVVTFHATCIEGTHTKAFFAVSRYGAPNPQQHYAPSVRTVSLAPLPIQAFSTPAALDAALKVMAAVAKETGRAIRLDFGGGMIGVGQVSIDHLFSLGVRVVDGNFWVRAAQLTGRATPHVVQVGGPLDAATLERMRTEALNPSADEVMLHFPLPTEEGAVDSLVGPLLGPWGGYRDGKFSRPFTCRTVDIWSQKYEWPIEAIKKGMAGCMEVCDGAKAHRF</sequence>
<feature type="signal peptide" evidence="1">
    <location>
        <begin position="1"/>
        <end position="21"/>
    </location>
</feature>